<dbReference type="AlphaFoldDB" id="G3HTL4"/>
<sequence>MLKDVITPVGQISGFVYAQVVNITSSVFVLQENTHCFRSCHWPSVLLLWDTQVKELTKPTQHFECRFCCKRQ</sequence>
<accession>G3HTL4</accession>
<gene>
    <name evidence="1" type="ORF">I79_014242</name>
</gene>
<proteinExistence type="predicted"/>
<reference evidence="2" key="1">
    <citation type="journal article" date="2011" name="Nat. Biotechnol.">
        <title>The genomic sequence of the Chinese hamster ovary (CHO)-K1 cell line.</title>
        <authorList>
            <person name="Xu X."/>
            <person name="Nagarajan H."/>
            <person name="Lewis N.E."/>
            <person name="Pan S."/>
            <person name="Cai Z."/>
            <person name="Liu X."/>
            <person name="Chen W."/>
            <person name="Xie M."/>
            <person name="Wang W."/>
            <person name="Hammond S."/>
            <person name="Andersen M.R."/>
            <person name="Neff N."/>
            <person name="Passarelli B."/>
            <person name="Koh W."/>
            <person name="Fan H.C."/>
            <person name="Wang J."/>
            <person name="Gui Y."/>
            <person name="Lee K.H."/>
            <person name="Betenbaugh M.J."/>
            <person name="Quake S.R."/>
            <person name="Famili I."/>
            <person name="Palsson B.O."/>
            <person name="Wang J."/>
        </authorList>
    </citation>
    <scope>NUCLEOTIDE SEQUENCE [LARGE SCALE GENOMIC DNA]</scope>
    <source>
        <strain evidence="2">CHO K1 cell line</strain>
    </source>
</reference>
<dbReference type="Proteomes" id="UP000001075">
    <property type="component" value="Unassembled WGS sequence"/>
</dbReference>
<dbReference type="InParanoid" id="G3HTL4"/>
<evidence type="ECO:0000313" key="2">
    <source>
        <dbReference type="Proteomes" id="UP000001075"/>
    </source>
</evidence>
<evidence type="ECO:0000313" key="1">
    <source>
        <dbReference type="EMBL" id="EGW04172.1"/>
    </source>
</evidence>
<dbReference type="EMBL" id="JH000707">
    <property type="protein sequence ID" value="EGW04172.1"/>
    <property type="molecule type" value="Genomic_DNA"/>
</dbReference>
<organism evidence="1 2">
    <name type="scientific">Cricetulus griseus</name>
    <name type="common">Chinese hamster</name>
    <name type="synonym">Cricetulus barabensis griseus</name>
    <dbReference type="NCBI Taxonomy" id="10029"/>
    <lineage>
        <taxon>Eukaryota</taxon>
        <taxon>Metazoa</taxon>
        <taxon>Chordata</taxon>
        <taxon>Craniata</taxon>
        <taxon>Vertebrata</taxon>
        <taxon>Euteleostomi</taxon>
        <taxon>Mammalia</taxon>
        <taxon>Eutheria</taxon>
        <taxon>Euarchontoglires</taxon>
        <taxon>Glires</taxon>
        <taxon>Rodentia</taxon>
        <taxon>Myomorpha</taxon>
        <taxon>Muroidea</taxon>
        <taxon>Cricetidae</taxon>
        <taxon>Cricetinae</taxon>
        <taxon>Cricetulus</taxon>
    </lineage>
</organism>
<protein>
    <submittedName>
        <fullName evidence="1">Uncharacterized protein</fullName>
    </submittedName>
</protein>
<name>G3HTL4_CRIGR</name>